<feature type="compositionally biased region" description="Low complexity" evidence="1">
    <location>
        <begin position="192"/>
        <end position="205"/>
    </location>
</feature>
<dbReference type="AlphaFoldDB" id="A0A5E7XVN6"/>
<evidence type="ECO:0000313" key="4">
    <source>
        <dbReference type="Proteomes" id="UP000326857"/>
    </source>
</evidence>
<evidence type="ECO:0000256" key="2">
    <source>
        <dbReference type="SAM" id="SignalP"/>
    </source>
</evidence>
<evidence type="ECO:0000256" key="1">
    <source>
        <dbReference type="SAM" id="MobiDB-lite"/>
    </source>
</evidence>
<gene>
    <name evidence="3" type="ORF">SPHINGO391_220017</name>
</gene>
<name>A0A5E7XVN6_9SPHN</name>
<proteinExistence type="predicted"/>
<feature type="chain" id="PRO_5022687237" evidence="2">
    <location>
        <begin position="22"/>
        <end position="205"/>
    </location>
</feature>
<sequence>MFKPMENAMPRILLPFSAALAACTPSPQDAAMRSSSLVPGTIVRGSGEARSSGQDLAVPNLPASNLTAPDVRAPAQAAQAPVPEPASVAENLAVAMPADPPADPPTDSPAEARGRKTLSTAFVRVGPDEHLTVELRGGHVVVLRDVVLRARKYCGIPVTGGPREGTSAGQYCGGYADVVAARPGGAPTPMIADPGTPAPGAAKGA</sequence>
<dbReference type="EMBL" id="CABVLI010000015">
    <property type="protein sequence ID" value="VVS98214.1"/>
    <property type="molecule type" value="Genomic_DNA"/>
</dbReference>
<feature type="region of interest" description="Disordered" evidence="1">
    <location>
        <begin position="44"/>
        <end position="67"/>
    </location>
</feature>
<accession>A0A5E7XVN6</accession>
<protein>
    <submittedName>
        <fullName evidence="3">Uncharacterized protein</fullName>
    </submittedName>
</protein>
<dbReference type="RefSeq" id="WP_151989730.1">
    <property type="nucleotide sequence ID" value="NZ_LR701515.1"/>
</dbReference>
<dbReference type="Proteomes" id="UP000326857">
    <property type="component" value="Unassembled WGS sequence"/>
</dbReference>
<evidence type="ECO:0000313" key="3">
    <source>
        <dbReference type="EMBL" id="VVS98214.1"/>
    </source>
</evidence>
<feature type="signal peptide" evidence="2">
    <location>
        <begin position="1"/>
        <end position="21"/>
    </location>
</feature>
<reference evidence="3 4" key="1">
    <citation type="submission" date="2019-09" db="EMBL/GenBank/DDBJ databases">
        <authorList>
            <person name="Dittami M. S."/>
        </authorList>
    </citation>
    <scope>NUCLEOTIDE SEQUENCE [LARGE SCALE GENOMIC DNA]</scope>
    <source>
        <strain evidence="3">SPHINGO391</strain>
    </source>
</reference>
<organism evidence="3 4">
    <name type="scientific">Sphingomonas aurantiaca</name>
    <dbReference type="NCBI Taxonomy" id="185949"/>
    <lineage>
        <taxon>Bacteria</taxon>
        <taxon>Pseudomonadati</taxon>
        <taxon>Pseudomonadota</taxon>
        <taxon>Alphaproteobacteria</taxon>
        <taxon>Sphingomonadales</taxon>
        <taxon>Sphingomonadaceae</taxon>
        <taxon>Sphingomonas</taxon>
    </lineage>
</organism>
<dbReference type="PROSITE" id="PS51257">
    <property type="entry name" value="PROKAR_LIPOPROTEIN"/>
    <property type="match status" value="1"/>
</dbReference>
<keyword evidence="2" id="KW-0732">Signal</keyword>
<feature type="region of interest" description="Disordered" evidence="1">
    <location>
        <begin position="186"/>
        <end position="205"/>
    </location>
</feature>